<evidence type="ECO:0000313" key="2">
    <source>
        <dbReference type="EMBL" id="SFD60521.1"/>
    </source>
</evidence>
<evidence type="ECO:0000259" key="1">
    <source>
        <dbReference type="Pfam" id="PF04233"/>
    </source>
</evidence>
<organism evidence="2 3">
    <name type="scientific">Lactobacillus bombicola</name>
    <dbReference type="NCBI Taxonomy" id="1505723"/>
    <lineage>
        <taxon>Bacteria</taxon>
        <taxon>Bacillati</taxon>
        <taxon>Bacillota</taxon>
        <taxon>Bacilli</taxon>
        <taxon>Lactobacillales</taxon>
        <taxon>Lactobacillaceae</taxon>
        <taxon>Lactobacillus</taxon>
    </lineage>
</organism>
<dbReference type="EMBL" id="FOMN01000011">
    <property type="protein sequence ID" value="SFD60521.1"/>
    <property type="molecule type" value="Genomic_DNA"/>
</dbReference>
<feature type="domain" description="Phage head morphogenesis" evidence="1">
    <location>
        <begin position="170"/>
        <end position="277"/>
    </location>
</feature>
<evidence type="ECO:0000313" key="3">
    <source>
        <dbReference type="Proteomes" id="UP000199599"/>
    </source>
</evidence>
<accession>A0A1I1TPH1</accession>
<dbReference type="Proteomes" id="UP000199599">
    <property type="component" value="Unassembled WGS sequence"/>
</dbReference>
<dbReference type="InterPro" id="IPR006528">
    <property type="entry name" value="Phage_head_morphogenesis_dom"/>
</dbReference>
<dbReference type="NCBIfam" id="TIGR01641">
    <property type="entry name" value="phageSPP1_gp7"/>
    <property type="match status" value="1"/>
</dbReference>
<protein>
    <submittedName>
        <fullName evidence="2">Phage putative head morphogenesis protein, SPP1 gp7 family</fullName>
    </submittedName>
</protein>
<proteinExistence type="predicted"/>
<dbReference type="Pfam" id="PF04233">
    <property type="entry name" value="Phage_Mu_F"/>
    <property type="match status" value="1"/>
</dbReference>
<gene>
    <name evidence="2" type="ORF">SAMN04487792_1546</name>
</gene>
<dbReference type="AlphaFoldDB" id="A0A1I1TPH1"/>
<dbReference type="STRING" id="1505723.SAMN04487792_1546"/>
<reference evidence="3" key="1">
    <citation type="submission" date="2016-10" db="EMBL/GenBank/DDBJ databases">
        <authorList>
            <person name="Varghese N."/>
            <person name="Submissions S."/>
        </authorList>
    </citation>
    <scope>NUCLEOTIDE SEQUENCE [LARGE SCALE GENOMIC DNA]</scope>
    <source>
        <strain evidence="3">R-53102</strain>
    </source>
</reference>
<sequence>MTKSKKLIKEEVRLLTHGIPTTRYPRKLEDWYARELGKLVTRWRAIATTYLDQLVKEHVRGGAAFLADNKKDRHSQDMPPVHNWVDDMNQAMKMIDDAILASQTEQDFTKLATRLVNGIDNFSYLNVKMQTKIANIDPISSNQAISDYIKAKIAENAGRIKRLRSEYVDKLQSEIYNSITKGGGISDLTKAITKTGEVTNKHAALIANDQTGTIISQLDSYRSKAAGAQKYIWQSMEDERVRPAHAELDQTEQSYDDPDGGDDGQLPGEPIRCRCVAVPIF</sequence>
<name>A0A1I1TPH1_9LACO</name>
<dbReference type="RefSeq" id="WP_159428298.1">
    <property type="nucleotide sequence ID" value="NZ_CBCRVU010000001.1"/>
</dbReference>